<protein>
    <submittedName>
        <fullName evidence="2">Uncharacterized protein</fullName>
    </submittedName>
</protein>
<dbReference type="EMBL" id="CABD030076453">
    <property type="status" value="NOT_ANNOTATED_CDS"/>
    <property type="molecule type" value="Genomic_DNA"/>
</dbReference>
<dbReference type="Proteomes" id="UP000001519">
    <property type="component" value="Chromosome 10"/>
</dbReference>
<reference evidence="2" key="4">
    <citation type="submission" date="2025-09" db="UniProtKB">
        <authorList>
            <consortium name="Ensembl"/>
        </authorList>
    </citation>
    <scope>IDENTIFICATION</scope>
</reference>
<evidence type="ECO:0000313" key="3">
    <source>
        <dbReference type="Proteomes" id="UP000001519"/>
    </source>
</evidence>
<dbReference type="Ensembl" id="ENSGGOT00000054034.1">
    <property type="protein sequence ID" value="ENSGGOP00000033883.1"/>
    <property type="gene ID" value="ENSGGOG00000025941.2"/>
</dbReference>
<organism evidence="2 3">
    <name type="scientific">Gorilla gorilla gorilla</name>
    <name type="common">Western lowland gorilla</name>
    <dbReference type="NCBI Taxonomy" id="9595"/>
    <lineage>
        <taxon>Eukaryota</taxon>
        <taxon>Metazoa</taxon>
        <taxon>Chordata</taxon>
        <taxon>Craniata</taxon>
        <taxon>Vertebrata</taxon>
        <taxon>Euteleostomi</taxon>
        <taxon>Mammalia</taxon>
        <taxon>Eutheria</taxon>
        <taxon>Euarchontoglires</taxon>
        <taxon>Primates</taxon>
        <taxon>Haplorrhini</taxon>
        <taxon>Catarrhini</taxon>
        <taxon>Hominidae</taxon>
        <taxon>Gorilla</taxon>
    </lineage>
</organism>
<dbReference type="Bgee" id="ENSGGOG00000025941">
    <property type="expression patterns" value="Expressed in adult mammalian kidney and 6 other cell types or tissues"/>
</dbReference>
<dbReference type="AlphaFoldDB" id="A0A2I2YG40"/>
<dbReference type="GeneTree" id="ENSGT00440000033468"/>
<proteinExistence type="predicted"/>
<keyword evidence="3" id="KW-1185">Reference proteome</keyword>
<sequence length="68" mass="7486">PCYEQELPQPQADRGSGMESDSDESVPELQGLLESLSGNIRISSLSSQNQMSTRALNYVVKVIMELTK</sequence>
<evidence type="ECO:0000313" key="2">
    <source>
        <dbReference type="Ensembl" id="ENSGGOP00000033883.1"/>
    </source>
</evidence>
<reference evidence="3" key="1">
    <citation type="submission" date="2011-05" db="EMBL/GenBank/DDBJ databases">
        <title>Insights into the evolution of the great apes provided by the gorilla genome.</title>
        <authorList>
            <person name="Scally A."/>
        </authorList>
    </citation>
    <scope>NUCLEOTIDE SEQUENCE [LARGE SCALE GENOMIC DNA]</scope>
</reference>
<name>A0A2I2YG40_GORGO</name>
<reference evidence="2" key="3">
    <citation type="submission" date="2025-08" db="UniProtKB">
        <authorList>
            <consortium name="Ensembl"/>
        </authorList>
    </citation>
    <scope>IDENTIFICATION</scope>
</reference>
<reference evidence="2 3" key="2">
    <citation type="journal article" date="2012" name="Nature">
        <title>Insights into hominid evolution from the gorilla genome sequence.</title>
        <authorList>
            <person name="Scally A."/>
            <person name="Dutheil J.Y."/>
            <person name="Hillier L.W."/>
            <person name="Jordan G.E."/>
            <person name="Goodhead I."/>
            <person name="Herrero J."/>
            <person name="Hobolth A."/>
            <person name="Lappalainen T."/>
            <person name="Mailund T."/>
            <person name="Marques-Bonet T."/>
            <person name="McCarthy S."/>
            <person name="Montgomery S.H."/>
            <person name="Schwalie P.C."/>
            <person name="Tang Y.A."/>
            <person name="Ward M.C."/>
            <person name="Xue Y."/>
            <person name="Yngvadottir B."/>
            <person name="Alkan C."/>
            <person name="Andersen L.N."/>
            <person name="Ayub Q."/>
            <person name="Ball E.V."/>
            <person name="Beal K."/>
            <person name="Bradley B.J."/>
            <person name="Chen Y."/>
            <person name="Clee C.M."/>
            <person name="Fitzgerald S."/>
            <person name="Graves T.A."/>
            <person name="Gu Y."/>
            <person name="Heath P."/>
            <person name="Heger A."/>
            <person name="Karakoc E."/>
            <person name="Kolb-Kokocinski A."/>
            <person name="Laird G.K."/>
            <person name="Lunter G."/>
            <person name="Meader S."/>
            <person name="Mort M."/>
            <person name="Mullikin J.C."/>
            <person name="Munch K."/>
            <person name="O'Connor T.D."/>
            <person name="Phillips A.D."/>
            <person name="Prado-Martinez J."/>
            <person name="Rogers A.S."/>
            <person name="Sajjadian S."/>
            <person name="Schmidt D."/>
            <person name="Shaw K."/>
            <person name="Simpson J.T."/>
            <person name="Stenson P.D."/>
            <person name="Turner D.J."/>
            <person name="Vigilant L."/>
            <person name="Vilella A.J."/>
            <person name="Whitener W."/>
            <person name="Zhu B."/>
            <person name="Cooper D.N."/>
            <person name="de Jong P."/>
            <person name="Dermitzakis E.T."/>
            <person name="Eichler E.E."/>
            <person name="Flicek P."/>
            <person name="Goldman N."/>
            <person name="Mundy N.I."/>
            <person name="Ning Z."/>
            <person name="Odom D.T."/>
            <person name="Ponting C.P."/>
            <person name="Quail M.A."/>
            <person name="Ryder O.A."/>
            <person name="Searle S.M."/>
            <person name="Warren W.C."/>
            <person name="Wilson R.K."/>
            <person name="Schierup M.H."/>
            <person name="Rogers J."/>
            <person name="Tyler-Smith C."/>
            <person name="Durbin R."/>
        </authorList>
    </citation>
    <scope>NUCLEOTIDE SEQUENCE [LARGE SCALE GENOMIC DNA]</scope>
</reference>
<feature type="region of interest" description="Disordered" evidence="1">
    <location>
        <begin position="1"/>
        <end position="30"/>
    </location>
</feature>
<accession>A0A2I2YG40</accession>
<evidence type="ECO:0000256" key="1">
    <source>
        <dbReference type="SAM" id="MobiDB-lite"/>
    </source>
</evidence>